<accession>A0A5M3W7T4</accession>
<dbReference type="InterPro" id="IPR011013">
    <property type="entry name" value="Gal_mutarotase_sf_dom"/>
</dbReference>
<sequence>MGLEIVVRNPSPYERTGVIFADLPESHPHLRGPGGSGVPVQWLEHGPTLVGGEVVAPMVTVAAQVTVPASGEIVLVASAAPAWSPGQSPGHVPGGSLPAPGVLDNGLLRVEAGPGGTITLRDRDGGEVRGVCHGGEIDDVLRGTLVSAVEIIGGELTTRVELRAGEPFARLETAAEPPAGLTVIPGAPGCFAVLPSPGDESVSARLAREYREESLVVSERRGAPSQ</sequence>
<reference evidence="1 2" key="1">
    <citation type="submission" date="2019-10" db="EMBL/GenBank/DDBJ databases">
        <title>Whole genome shotgun sequence of Acrocarpospora corrugata NBRC 13972.</title>
        <authorList>
            <person name="Ichikawa N."/>
            <person name="Kimura A."/>
            <person name="Kitahashi Y."/>
            <person name="Komaki H."/>
            <person name="Oguchi A."/>
        </authorList>
    </citation>
    <scope>NUCLEOTIDE SEQUENCE [LARGE SCALE GENOMIC DNA]</scope>
    <source>
        <strain evidence="1 2">NBRC 13972</strain>
    </source>
</reference>
<dbReference type="GO" id="GO:0005975">
    <property type="term" value="P:carbohydrate metabolic process"/>
    <property type="evidence" value="ECO:0007669"/>
    <property type="project" value="InterPro"/>
</dbReference>
<evidence type="ECO:0000313" key="2">
    <source>
        <dbReference type="Proteomes" id="UP000334990"/>
    </source>
</evidence>
<dbReference type="Proteomes" id="UP000334990">
    <property type="component" value="Unassembled WGS sequence"/>
</dbReference>
<organism evidence="1 2">
    <name type="scientific">Acrocarpospora corrugata</name>
    <dbReference type="NCBI Taxonomy" id="35763"/>
    <lineage>
        <taxon>Bacteria</taxon>
        <taxon>Bacillati</taxon>
        <taxon>Actinomycetota</taxon>
        <taxon>Actinomycetes</taxon>
        <taxon>Streptosporangiales</taxon>
        <taxon>Streptosporangiaceae</taxon>
        <taxon>Acrocarpospora</taxon>
    </lineage>
</organism>
<comment type="caution">
    <text evidence="1">The sequence shown here is derived from an EMBL/GenBank/DDBJ whole genome shotgun (WGS) entry which is preliminary data.</text>
</comment>
<dbReference type="OrthoDB" id="1049785at2"/>
<dbReference type="RefSeq" id="WP_155340155.1">
    <property type="nucleotide sequence ID" value="NZ_BAAABN010000098.1"/>
</dbReference>
<dbReference type="SUPFAM" id="SSF74650">
    <property type="entry name" value="Galactose mutarotase-like"/>
    <property type="match status" value="1"/>
</dbReference>
<keyword evidence="2" id="KW-1185">Reference proteome</keyword>
<dbReference type="GO" id="GO:0030246">
    <property type="term" value="F:carbohydrate binding"/>
    <property type="evidence" value="ECO:0007669"/>
    <property type="project" value="InterPro"/>
</dbReference>
<gene>
    <name evidence="1" type="ORF">Acor_60980</name>
</gene>
<name>A0A5M3W7T4_9ACTN</name>
<dbReference type="EMBL" id="BLAD01000076">
    <property type="protein sequence ID" value="GES04032.1"/>
    <property type="molecule type" value="Genomic_DNA"/>
</dbReference>
<evidence type="ECO:0000313" key="1">
    <source>
        <dbReference type="EMBL" id="GES04032.1"/>
    </source>
</evidence>
<protein>
    <submittedName>
        <fullName evidence="1">Uncharacterized protein</fullName>
    </submittedName>
</protein>
<proteinExistence type="predicted"/>
<dbReference type="GO" id="GO:0003824">
    <property type="term" value="F:catalytic activity"/>
    <property type="evidence" value="ECO:0007669"/>
    <property type="project" value="InterPro"/>
</dbReference>
<dbReference type="AlphaFoldDB" id="A0A5M3W7T4"/>